<dbReference type="GO" id="GO:0034198">
    <property type="term" value="P:cellular response to amino acid starvation"/>
    <property type="evidence" value="ECO:0007669"/>
    <property type="project" value="TreeGrafter"/>
</dbReference>
<dbReference type="EMBL" id="JAPXFL010000007">
    <property type="protein sequence ID" value="KAK9504563.1"/>
    <property type="molecule type" value="Genomic_DNA"/>
</dbReference>
<dbReference type="GO" id="GO:0005096">
    <property type="term" value="F:GTPase activator activity"/>
    <property type="evidence" value="ECO:0007669"/>
    <property type="project" value="TreeGrafter"/>
</dbReference>
<organism evidence="2 3">
    <name type="scientific">Rhynocoris fuscipes</name>
    <dbReference type="NCBI Taxonomy" id="488301"/>
    <lineage>
        <taxon>Eukaryota</taxon>
        <taxon>Metazoa</taxon>
        <taxon>Ecdysozoa</taxon>
        <taxon>Arthropoda</taxon>
        <taxon>Hexapoda</taxon>
        <taxon>Insecta</taxon>
        <taxon>Pterygota</taxon>
        <taxon>Neoptera</taxon>
        <taxon>Paraneoptera</taxon>
        <taxon>Hemiptera</taxon>
        <taxon>Heteroptera</taxon>
        <taxon>Panheteroptera</taxon>
        <taxon>Cimicomorpha</taxon>
        <taxon>Reduviidae</taxon>
        <taxon>Harpactorinae</taxon>
        <taxon>Harpactorini</taxon>
        <taxon>Rhynocoris</taxon>
    </lineage>
</organism>
<reference evidence="2 3" key="1">
    <citation type="submission" date="2022-12" db="EMBL/GenBank/DDBJ databases">
        <title>Chromosome-level genome assembly of true bugs.</title>
        <authorList>
            <person name="Ma L."/>
            <person name="Li H."/>
        </authorList>
    </citation>
    <scope>NUCLEOTIDE SEQUENCE [LARGE SCALE GENOMIC DNA]</scope>
    <source>
        <strain evidence="2">Lab_2022b</strain>
    </source>
</reference>
<comment type="caution">
    <text evidence="2">The sequence shown here is derived from an EMBL/GenBank/DDBJ whole genome shotgun (WGS) entry which is preliminary data.</text>
</comment>
<dbReference type="GO" id="GO:0010508">
    <property type="term" value="P:positive regulation of autophagy"/>
    <property type="evidence" value="ECO:0007669"/>
    <property type="project" value="TreeGrafter"/>
</dbReference>
<name>A0AAW1D3D1_9HEMI</name>
<dbReference type="GO" id="GO:1990130">
    <property type="term" value="C:GATOR1 complex"/>
    <property type="evidence" value="ECO:0007669"/>
    <property type="project" value="TreeGrafter"/>
</dbReference>
<dbReference type="GO" id="GO:0005774">
    <property type="term" value="C:vacuolar membrane"/>
    <property type="evidence" value="ECO:0007669"/>
    <property type="project" value="TreeGrafter"/>
</dbReference>
<gene>
    <name evidence="2" type="ORF">O3M35_010871</name>
</gene>
<dbReference type="InterPro" id="IPR009348">
    <property type="entry name" value="NPR2-like"/>
</dbReference>
<dbReference type="PANTHER" id="PTHR12991">
    <property type="entry name" value="NITROGEN PERMEASE REGULATOR 2/TUMOR SUPPRESSOR CANDIDATE 4"/>
    <property type="match status" value="1"/>
</dbReference>
<proteinExistence type="inferred from homology"/>
<dbReference type="PANTHER" id="PTHR12991:SF10">
    <property type="entry name" value="GATOR COMPLEX PROTEIN NPRL2"/>
    <property type="match status" value="1"/>
</dbReference>
<keyword evidence="3" id="KW-1185">Reference proteome</keyword>
<dbReference type="Pfam" id="PF06218">
    <property type="entry name" value="NPR2"/>
    <property type="match status" value="2"/>
</dbReference>
<dbReference type="AlphaFoldDB" id="A0AAW1D3D1"/>
<protein>
    <recommendedName>
        <fullName evidence="4">Nitrogen permease regulator 2-like protein</fullName>
    </recommendedName>
</protein>
<dbReference type="Proteomes" id="UP001461498">
    <property type="component" value="Unassembled WGS sequence"/>
</dbReference>
<evidence type="ECO:0000313" key="2">
    <source>
        <dbReference type="EMBL" id="KAK9504563.1"/>
    </source>
</evidence>
<evidence type="ECO:0000256" key="1">
    <source>
        <dbReference type="ARBA" id="ARBA00008433"/>
    </source>
</evidence>
<dbReference type="GO" id="GO:1904262">
    <property type="term" value="P:negative regulation of TORC1 signaling"/>
    <property type="evidence" value="ECO:0007669"/>
    <property type="project" value="TreeGrafter"/>
</dbReference>
<accession>A0AAW1D3D1</accession>
<evidence type="ECO:0000313" key="3">
    <source>
        <dbReference type="Proteomes" id="UP001461498"/>
    </source>
</evidence>
<comment type="similarity">
    <text evidence="1">Belongs to the NPR2 family.</text>
</comment>
<evidence type="ECO:0008006" key="4">
    <source>
        <dbReference type="Google" id="ProtNLM"/>
    </source>
</evidence>
<sequence length="399" mass="46016">MENNARYYEGCGKEGPIRCIFFCEFHPTAGPKLTCQVPEDFISKEKFEAVSVFLIPKEQLLRSILTITTSSIKILGFPMRIEDKKYPRNAYHFNLCFVCDSWARTVQYESVVKKLSDFLTVLEIEKSFLSHMEENKHFASRLRDMLQQILQQLNSCGMCTLVEGTASTHLKVINQRRGPPPVLDHQVPVFVENPDSFQTDQWDLTTQQVLPFIDGINHVSKIAALADVENNLVKTCLQNLVFYSVVRMIPIFQYSNCYSVTPKLRILATDVKLQDECIRTVTRTGFQNPNLRDIFRMYCSMKHGTSVKDLCLRFNPQSLRIDEIRLIQFGILRELIRRVQKYPVVVSKPNDQIRGEASSLYCYFTGQQSYDEICCKVGISSQQLESLIERDYNVAIILK</sequence>